<sequence length="288" mass="31553">MISDSNPNPFEHDSNPNLFEHAKGCGQRLRDARMAVGLTIEDVATSLRMPVQVVLSLEEENWQRLGAPVFVRGQLRGYARLLNIDLDPLFEQAFLTEIEPAELVSYAHMQRARHLLEGVTRKAMYVVITGVFAVPVWYAMRSNFEPHALRTASLEMVPEQSKSEVLGGTLPDSERSSDRSAPFIASIAPVPRNDSMPAEQAGSLTLNFKGDSWIEVIASDGSPMEKALIPAGEIRHYVLGQVGRVVLGNAAAVEVQESGNIVDLTRYKRANVARFAVSSDGSVVPVSK</sequence>
<accession>Z9JMD5</accession>
<name>Z9JMD5_9GAMM</name>
<dbReference type="eggNOG" id="COG1426">
    <property type="taxonomic scope" value="Bacteria"/>
</dbReference>
<dbReference type="Pfam" id="PF13464">
    <property type="entry name" value="RodZ_C"/>
    <property type="match status" value="1"/>
</dbReference>
<reference evidence="3" key="2">
    <citation type="submission" date="2021-11" db="EMBL/GenBank/DDBJ databases">
        <title>Genome sequence of Xylella taiwanensis PLS432.</title>
        <authorList>
            <person name="Weng L.-W."/>
            <person name="Su C.-C."/>
            <person name="Tsai C.-W."/>
            <person name="Kuo C.-H."/>
        </authorList>
    </citation>
    <scope>NUCLEOTIDE SEQUENCE</scope>
    <source>
        <strain evidence="3">PLS432</strain>
    </source>
</reference>
<evidence type="ECO:0000313" key="2">
    <source>
        <dbReference type="EMBL" id="EWS78981.1"/>
    </source>
</evidence>
<proteinExistence type="predicted"/>
<dbReference type="AlphaFoldDB" id="Z9JMD5"/>
<comment type="caution">
    <text evidence="2">The sequence shown here is derived from an EMBL/GenBank/DDBJ whole genome shotgun (WGS) entry which is preliminary data.</text>
</comment>
<dbReference type="OrthoDB" id="9790252at2"/>
<dbReference type="PANTHER" id="PTHR34475:SF1">
    <property type="entry name" value="CYTOSKELETON PROTEIN RODZ"/>
    <property type="match status" value="1"/>
</dbReference>
<evidence type="ECO:0000259" key="1">
    <source>
        <dbReference type="Pfam" id="PF13464"/>
    </source>
</evidence>
<reference evidence="2 4" key="1">
    <citation type="journal article" date="2014" name="Genome Announc.">
        <title>Draft Genome Sequence of Xylella fastidiosa Pear Leaf Scorch Strain in Taiwan.</title>
        <authorList>
            <person name="Su C.C."/>
            <person name="Deng W.L."/>
            <person name="Jan F.J."/>
            <person name="Chang C.J."/>
            <person name="Huang H."/>
            <person name="Chen J."/>
        </authorList>
    </citation>
    <scope>NUCLEOTIDE SEQUENCE [LARGE SCALE GENOMIC DNA]</scope>
    <source>
        <strain evidence="2 4">PLS229</strain>
    </source>
</reference>
<dbReference type="Proteomes" id="UP001430701">
    <property type="component" value="Unassembled WGS sequence"/>
</dbReference>
<dbReference type="Gene3D" id="1.10.260.40">
    <property type="entry name" value="lambda repressor-like DNA-binding domains"/>
    <property type="match status" value="1"/>
</dbReference>
<organism evidence="2 4">
    <name type="scientific">Xylella taiwanensis</name>
    <dbReference type="NCBI Taxonomy" id="1444770"/>
    <lineage>
        <taxon>Bacteria</taxon>
        <taxon>Pseudomonadati</taxon>
        <taxon>Pseudomonadota</taxon>
        <taxon>Gammaproteobacteria</taxon>
        <taxon>Lysobacterales</taxon>
        <taxon>Lysobacteraceae</taxon>
        <taxon>Xylella</taxon>
    </lineage>
</organism>
<dbReference type="RefSeq" id="WP_051482248.1">
    <property type="nucleotide sequence ID" value="NZ_CP053627.1"/>
</dbReference>
<dbReference type="InterPro" id="IPR050400">
    <property type="entry name" value="Bact_Cytoskel_RodZ"/>
</dbReference>
<dbReference type="STRING" id="1444770.AF72_02165"/>
<evidence type="ECO:0000313" key="4">
    <source>
        <dbReference type="Proteomes" id="UP000020406"/>
    </source>
</evidence>
<evidence type="ECO:0000313" key="3">
    <source>
        <dbReference type="EMBL" id="MCD8472456.1"/>
    </source>
</evidence>
<dbReference type="GO" id="GO:0003677">
    <property type="term" value="F:DNA binding"/>
    <property type="evidence" value="ECO:0007669"/>
    <property type="project" value="InterPro"/>
</dbReference>
<dbReference type="GeneID" id="68901476"/>
<dbReference type="PATRIC" id="fig|1444770.3.peg.523"/>
<feature type="domain" description="Cytoskeleton protein RodZ-like C-terminal" evidence="1">
    <location>
        <begin position="205"/>
        <end position="275"/>
    </location>
</feature>
<dbReference type="SUPFAM" id="SSF47413">
    <property type="entry name" value="lambda repressor-like DNA-binding domains"/>
    <property type="match status" value="1"/>
</dbReference>
<dbReference type="InterPro" id="IPR010982">
    <property type="entry name" value="Lambda_DNA-bd_dom_sf"/>
</dbReference>
<dbReference type="InterPro" id="IPR025194">
    <property type="entry name" value="RodZ-like_C"/>
</dbReference>
<dbReference type="Proteomes" id="UP000020406">
    <property type="component" value="Unassembled WGS sequence"/>
</dbReference>
<protein>
    <submittedName>
        <fullName evidence="3">Helix-turn-helix domain-containing protein</fullName>
    </submittedName>
    <submittedName>
        <fullName evidence="2">Membrane protein</fullName>
    </submittedName>
</protein>
<dbReference type="EMBL" id="JDSQ01000003">
    <property type="protein sequence ID" value="EWS78981.1"/>
    <property type="molecule type" value="Genomic_DNA"/>
</dbReference>
<keyword evidence="5" id="KW-1185">Reference proteome</keyword>
<dbReference type="Pfam" id="PF13413">
    <property type="entry name" value="HTH_25"/>
    <property type="match status" value="1"/>
</dbReference>
<evidence type="ECO:0000313" key="5">
    <source>
        <dbReference type="Proteomes" id="UP001430701"/>
    </source>
</evidence>
<dbReference type="EMBL" id="JAJPPU010000001">
    <property type="protein sequence ID" value="MCD8472456.1"/>
    <property type="molecule type" value="Genomic_DNA"/>
</dbReference>
<dbReference type="PANTHER" id="PTHR34475">
    <property type="match status" value="1"/>
</dbReference>
<gene>
    <name evidence="2" type="ORF">AF72_02165</name>
    <name evidence="3" type="ORF">LPH55_02940</name>
</gene>